<protein>
    <submittedName>
        <fullName evidence="2">Uncharacterized protein</fullName>
    </submittedName>
</protein>
<sequence length="120" mass="13591">MKRGSYESAFDNSSKISLVRYNDNAVVTMCSNNFSVQPLNTAKRYNRKEKDPVEGKYVNNRVILDSTAAPKRTDESFLAQNDEEHHTGDESFLAQNDEEHHTGISPLLRLNIGMGSQKDR</sequence>
<feature type="region of interest" description="Disordered" evidence="1">
    <location>
        <begin position="69"/>
        <end position="120"/>
    </location>
</feature>
<proteinExistence type="predicted"/>
<evidence type="ECO:0000313" key="3">
    <source>
        <dbReference type="Proteomes" id="UP001458880"/>
    </source>
</evidence>
<organism evidence="2 3">
    <name type="scientific">Popillia japonica</name>
    <name type="common">Japanese beetle</name>
    <dbReference type="NCBI Taxonomy" id="7064"/>
    <lineage>
        <taxon>Eukaryota</taxon>
        <taxon>Metazoa</taxon>
        <taxon>Ecdysozoa</taxon>
        <taxon>Arthropoda</taxon>
        <taxon>Hexapoda</taxon>
        <taxon>Insecta</taxon>
        <taxon>Pterygota</taxon>
        <taxon>Neoptera</taxon>
        <taxon>Endopterygota</taxon>
        <taxon>Coleoptera</taxon>
        <taxon>Polyphaga</taxon>
        <taxon>Scarabaeiformia</taxon>
        <taxon>Scarabaeidae</taxon>
        <taxon>Rutelinae</taxon>
        <taxon>Popillia</taxon>
    </lineage>
</organism>
<name>A0AAW1KGQ6_POPJA</name>
<gene>
    <name evidence="2" type="ORF">QE152_g23641</name>
</gene>
<reference evidence="2 3" key="1">
    <citation type="journal article" date="2024" name="BMC Genomics">
        <title>De novo assembly and annotation of Popillia japonica's genome with initial clues to its potential as an invasive pest.</title>
        <authorList>
            <person name="Cucini C."/>
            <person name="Boschi S."/>
            <person name="Funari R."/>
            <person name="Cardaioli E."/>
            <person name="Iannotti N."/>
            <person name="Marturano G."/>
            <person name="Paoli F."/>
            <person name="Bruttini M."/>
            <person name="Carapelli A."/>
            <person name="Frati F."/>
            <person name="Nardi F."/>
        </authorList>
    </citation>
    <scope>NUCLEOTIDE SEQUENCE [LARGE SCALE GENOMIC DNA]</scope>
    <source>
        <strain evidence="2">DMR45628</strain>
    </source>
</reference>
<dbReference type="AlphaFoldDB" id="A0AAW1KGQ6"/>
<dbReference type="EMBL" id="JASPKY010000238">
    <property type="protein sequence ID" value="KAK9717623.1"/>
    <property type="molecule type" value="Genomic_DNA"/>
</dbReference>
<evidence type="ECO:0000256" key="1">
    <source>
        <dbReference type="SAM" id="MobiDB-lite"/>
    </source>
</evidence>
<comment type="caution">
    <text evidence="2">The sequence shown here is derived from an EMBL/GenBank/DDBJ whole genome shotgun (WGS) entry which is preliminary data.</text>
</comment>
<accession>A0AAW1KGQ6</accession>
<keyword evidence="3" id="KW-1185">Reference proteome</keyword>
<evidence type="ECO:0000313" key="2">
    <source>
        <dbReference type="EMBL" id="KAK9717623.1"/>
    </source>
</evidence>
<dbReference type="Proteomes" id="UP001458880">
    <property type="component" value="Unassembled WGS sequence"/>
</dbReference>